<dbReference type="InterPro" id="IPR003593">
    <property type="entry name" value="AAA+_ATPase"/>
</dbReference>
<feature type="domain" description="ABC transporter" evidence="10">
    <location>
        <begin position="484"/>
        <end position="717"/>
    </location>
</feature>
<dbReference type="InterPro" id="IPR050835">
    <property type="entry name" value="ABC_transporter_sub-D"/>
</dbReference>
<evidence type="ECO:0000256" key="9">
    <source>
        <dbReference type="SAM" id="Phobius"/>
    </source>
</evidence>
<dbReference type="Pfam" id="PF00005">
    <property type="entry name" value="ABC_tran"/>
    <property type="match status" value="1"/>
</dbReference>
<dbReference type="InterPro" id="IPR017871">
    <property type="entry name" value="ABC_transporter-like_CS"/>
</dbReference>
<keyword evidence="5 12" id="KW-0067">ATP-binding</keyword>
<dbReference type="GO" id="GO:0042760">
    <property type="term" value="P:very long-chain fatty acid catabolic process"/>
    <property type="evidence" value="ECO:0007669"/>
    <property type="project" value="TreeGrafter"/>
</dbReference>
<feature type="transmembrane region" description="Helical" evidence="9">
    <location>
        <begin position="125"/>
        <end position="147"/>
    </location>
</feature>
<protein>
    <submittedName>
        <fullName evidence="12">ATP-binding cassette sub-family D</fullName>
    </submittedName>
</protein>
<dbReference type="Pfam" id="PF06472">
    <property type="entry name" value="ABC_membrane_2"/>
    <property type="match status" value="1"/>
</dbReference>
<dbReference type="EMBL" id="MK265945">
    <property type="protein sequence ID" value="AZL94681.1"/>
    <property type="molecule type" value="mRNA"/>
</dbReference>
<dbReference type="SMART" id="SM00382">
    <property type="entry name" value="AAA"/>
    <property type="match status" value="1"/>
</dbReference>
<reference evidence="12" key="1">
    <citation type="journal article" date="2018" name="Genome Biol. Evol.">
        <title>Nephromyces encodes a urate metabolism pathway and predicted peroxisomes, demonstrating these are not ancient losses of apicomplexans.</title>
        <authorList>
            <person name="Paight C."/>
            <person name="Slamovits C.H."/>
            <person name="Saffo M.B."/>
            <person name="Lane C.E."/>
        </authorList>
    </citation>
    <scope>NUCLEOTIDE SEQUENCE</scope>
    <source>
        <strain evidence="12">Neph176</strain>
    </source>
</reference>
<dbReference type="PROSITE" id="PS00211">
    <property type="entry name" value="ABC_TRANSPORTER_1"/>
    <property type="match status" value="1"/>
</dbReference>
<keyword evidence="4" id="KW-0547">Nucleotide-binding</keyword>
<evidence type="ECO:0000256" key="7">
    <source>
        <dbReference type="ARBA" id="ARBA00023136"/>
    </source>
</evidence>
<sequence>MKSSFSQLSLLMTKDNNNIKSLSDLTLFSTNISNNANESTSLSSETSNENNVTSSSHKRKFPNELFPKGLNNFYEKESLAYSFVNPFSIINNLINKLFKGDINFLKKAALLSRIAIPSLFCQESLTLILLLLSLAIRTFLSIWIASIHGSVVKTIVELDFPSFCRCILILLCYSLPASFINSSIQYLNSTLTMLFRRRLTYHFLLRYLHNMIFYHVTSLDKRIEHPDQRLTDDINKWSRSLASLFSNLAKPILDIIFLSKRLSHSMGISGPLIIIAWYSFTALITSFIAPKFGKYMTQTQELEGEYRSIHSSLIGHSEEIAFYRGNYFELRKLVHAFDNLWKHSKKILLKKLFMGCFDSLLVKHGAVIVGYFVVILPVFGLMGQKANQKNLNINNRIEPNFHSSINPSQLTLDYTRNSSLLINLSKAIGRLVLSYNDIQYLNGFTTLICQLNDTFNDLQNGHYKDFNIDGKEVLLSSENTGKYVHSDVISFSDTPVVTPKGEVLIQAISFSISRGNNLFIMGSNGSGKSSLFRILGELWPLKGGIVTKPDPIHIFYVPQRPYLPKGTLREQIIYPDTKRTFLKKGFDDSYLIQLLKDVSLSYILTKRAHSNFDYILNWDEALSGGEKQKLAIARIAYHNPIFAILDEATSAVSVDLEGFLYSYLINKGITLITISHRLHLLRFHYYLLKIEIGGTWSFETINNKQIPRLESYSNLMK</sequence>
<feature type="transmembrane region" description="Helical" evidence="9">
    <location>
        <begin position="361"/>
        <end position="382"/>
    </location>
</feature>
<dbReference type="GO" id="GO:0015910">
    <property type="term" value="P:long-chain fatty acid import into peroxisome"/>
    <property type="evidence" value="ECO:0007669"/>
    <property type="project" value="TreeGrafter"/>
</dbReference>
<evidence type="ECO:0000259" key="11">
    <source>
        <dbReference type="PROSITE" id="PS50929"/>
    </source>
</evidence>
<feature type="transmembrane region" description="Helical" evidence="9">
    <location>
        <begin position="270"/>
        <end position="289"/>
    </location>
</feature>
<evidence type="ECO:0000256" key="1">
    <source>
        <dbReference type="ARBA" id="ARBA00008575"/>
    </source>
</evidence>
<keyword evidence="7 9" id="KW-0472">Membrane</keyword>
<evidence type="ECO:0000256" key="5">
    <source>
        <dbReference type="ARBA" id="ARBA00022840"/>
    </source>
</evidence>
<dbReference type="GO" id="GO:0007031">
    <property type="term" value="P:peroxisome organization"/>
    <property type="evidence" value="ECO:0007669"/>
    <property type="project" value="TreeGrafter"/>
</dbReference>
<feature type="region of interest" description="Disordered" evidence="8">
    <location>
        <begin position="37"/>
        <end position="58"/>
    </location>
</feature>
<dbReference type="GO" id="GO:0006635">
    <property type="term" value="P:fatty acid beta-oxidation"/>
    <property type="evidence" value="ECO:0007669"/>
    <property type="project" value="TreeGrafter"/>
</dbReference>
<evidence type="ECO:0000256" key="8">
    <source>
        <dbReference type="SAM" id="MobiDB-lite"/>
    </source>
</evidence>
<proteinExistence type="evidence at transcript level"/>
<organism evidence="12">
    <name type="scientific">Nephromyces sp. MMRI</name>
    <dbReference type="NCBI Taxonomy" id="2496275"/>
    <lineage>
        <taxon>Eukaryota</taxon>
        <taxon>Sar</taxon>
        <taxon>Alveolata</taxon>
        <taxon>Apicomplexa</taxon>
        <taxon>Aconoidasida</taxon>
        <taxon>Nephromycida</taxon>
        <taxon>Nephromyces</taxon>
    </lineage>
</organism>
<evidence type="ECO:0000259" key="10">
    <source>
        <dbReference type="PROSITE" id="PS50893"/>
    </source>
</evidence>
<dbReference type="GO" id="GO:0140359">
    <property type="term" value="F:ABC-type transporter activity"/>
    <property type="evidence" value="ECO:0007669"/>
    <property type="project" value="InterPro"/>
</dbReference>
<keyword evidence="2" id="KW-0813">Transport</keyword>
<dbReference type="CDD" id="cd03223">
    <property type="entry name" value="ABCD_peroxisomal_ALDP"/>
    <property type="match status" value="1"/>
</dbReference>
<dbReference type="PANTHER" id="PTHR11384:SF67">
    <property type="entry name" value="ATP-BINDING CASSETTE SUB-FAMILY D MEMBER 1"/>
    <property type="match status" value="1"/>
</dbReference>
<evidence type="ECO:0000313" key="12">
    <source>
        <dbReference type="EMBL" id="AZL94681.1"/>
    </source>
</evidence>
<dbReference type="GO" id="GO:0005524">
    <property type="term" value="F:ATP binding"/>
    <property type="evidence" value="ECO:0007669"/>
    <property type="project" value="UniProtKB-KW"/>
</dbReference>
<dbReference type="PROSITE" id="PS50929">
    <property type="entry name" value="ABC_TM1F"/>
    <property type="match status" value="1"/>
</dbReference>
<feature type="compositionally biased region" description="Low complexity" evidence="8">
    <location>
        <begin position="37"/>
        <end position="55"/>
    </location>
</feature>
<dbReference type="Gene3D" id="3.40.50.300">
    <property type="entry name" value="P-loop containing nucleotide triphosphate hydrolases"/>
    <property type="match status" value="1"/>
</dbReference>
<keyword evidence="6 9" id="KW-1133">Transmembrane helix</keyword>
<evidence type="ECO:0000256" key="2">
    <source>
        <dbReference type="ARBA" id="ARBA00022448"/>
    </source>
</evidence>
<feature type="domain" description="ABC transmembrane type-1" evidence="11">
    <location>
        <begin position="125"/>
        <end position="362"/>
    </location>
</feature>
<dbReference type="SUPFAM" id="SSF90123">
    <property type="entry name" value="ABC transporter transmembrane region"/>
    <property type="match status" value="1"/>
</dbReference>
<dbReference type="GO" id="GO:0016887">
    <property type="term" value="F:ATP hydrolysis activity"/>
    <property type="evidence" value="ECO:0007669"/>
    <property type="project" value="InterPro"/>
</dbReference>
<evidence type="ECO:0000256" key="6">
    <source>
        <dbReference type="ARBA" id="ARBA00022989"/>
    </source>
</evidence>
<accession>A0A3Q8UC63</accession>
<dbReference type="Gene3D" id="1.20.1560.10">
    <property type="entry name" value="ABC transporter type 1, transmembrane domain"/>
    <property type="match status" value="1"/>
</dbReference>
<dbReference type="GO" id="GO:0005324">
    <property type="term" value="F:long-chain fatty acid transmembrane transporter activity"/>
    <property type="evidence" value="ECO:0007669"/>
    <property type="project" value="TreeGrafter"/>
</dbReference>
<evidence type="ECO:0000256" key="3">
    <source>
        <dbReference type="ARBA" id="ARBA00022692"/>
    </source>
</evidence>
<name>A0A3Q8UC63_9APIC</name>
<dbReference type="GO" id="GO:0005778">
    <property type="term" value="C:peroxisomal membrane"/>
    <property type="evidence" value="ECO:0007669"/>
    <property type="project" value="TreeGrafter"/>
</dbReference>
<dbReference type="SUPFAM" id="SSF52540">
    <property type="entry name" value="P-loop containing nucleoside triphosphate hydrolases"/>
    <property type="match status" value="1"/>
</dbReference>
<dbReference type="InterPro" id="IPR003439">
    <property type="entry name" value="ABC_transporter-like_ATP-bd"/>
</dbReference>
<dbReference type="InterPro" id="IPR027417">
    <property type="entry name" value="P-loop_NTPase"/>
</dbReference>
<dbReference type="InterPro" id="IPR036640">
    <property type="entry name" value="ABC1_TM_sf"/>
</dbReference>
<evidence type="ECO:0000256" key="4">
    <source>
        <dbReference type="ARBA" id="ARBA00022741"/>
    </source>
</evidence>
<comment type="similarity">
    <text evidence="1">Belongs to the ABC transporter superfamily. ABCD family. Peroxisomal fatty acyl CoA transporter (TC 3.A.1.203) subfamily.</text>
</comment>
<feature type="transmembrane region" description="Helical" evidence="9">
    <location>
        <begin position="167"/>
        <end position="187"/>
    </location>
</feature>
<dbReference type="AlphaFoldDB" id="A0A3Q8UC63"/>
<dbReference type="PANTHER" id="PTHR11384">
    <property type="entry name" value="ATP-BINDING CASSETTE, SUB-FAMILY D MEMBER"/>
    <property type="match status" value="1"/>
</dbReference>
<dbReference type="PROSITE" id="PS50893">
    <property type="entry name" value="ABC_TRANSPORTER_2"/>
    <property type="match status" value="1"/>
</dbReference>
<keyword evidence="3 9" id="KW-0812">Transmembrane</keyword>
<dbReference type="InterPro" id="IPR011527">
    <property type="entry name" value="ABC1_TM_dom"/>
</dbReference>